<sequence>MMNDRQTALEIYSDALKAVLPETLIRETLKLEENDLIVGDQRYPLARGGGLFVFGSGKASVGSAKAVTELLGDRIAGGLVVSNVEAELDRIRVVVGAHPVPDARSVIAADMLMQGLAGLSEDDFFIYLLSGGSSALIEKPIPPLSLQDLQDMSQLLLRAGAPIAGMNVVRKHLSLLKGGRLGRRTKARGVVLVISDVIGDDLETIGSAPLYRDRSSYADVCDILSRYNLWEKIPAAVRTLVERGRAGEGEDTPKEANPRINHLLIGTNRKTLKKAKEQAESLGMKAYILTSRLEGEARAVAKSLIAIGREILKERKPSEPPVCLLFGGETTVTVRGSGEGGRNQELCLAALQEIGSRDGLLLLSAGTDGIDGNTEAAGALADAAGWKRAQEMGLSIDDYLERNDSSRFFEQTGGLIRTGPTGTNVMDIVILLVGRKGF</sequence>
<dbReference type="FunFam" id="3.40.1480.10:FF:000002">
    <property type="entry name" value="Glycerate kinase"/>
    <property type="match status" value="1"/>
</dbReference>
<dbReference type="Gene3D" id="3.40.1480.10">
    <property type="entry name" value="MOFRL domain"/>
    <property type="match status" value="1"/>
</dbReference>
<organism evidence="3 4">
    <name type="scientific">Syntrophus gentianae</name>
    <dbReference type="NCBI Taxonomy" id="43775"/>
    <lineage>
        <taxon>Bacteria</taxon>
        <taxon>Pseudomonadati</taxon>
        <taxon>Thermodesulfobacteriota</taxon>
        <taxon>Syntrophia</taxon>
        <taxon>Syntrophales</taxon>
        <taxon>Syntrophaceae</taxon>
        <taxon>Syntrophus</taxon>
    </lineage>
</organism>
<dbReference type="Gene3D" id="3.40.50.10180">
    <property type="entry name" value="Glycerate kinase, MOFRL-like N-terminal domain"/>
    <property type="match status" value="1"/>
</dbReference>
<dbReference type="GO" id="GO:0008887">
    <property type="term" value="F:glycerate kinase activity"/>
    <property type="evidence" value="ECO:0007669"/>
    <property type="project" value="InterPro"/>
</dbReference>
<reference evidence="3 4" key="1">
    <citation type="submission" date="2016-10" db="EMBL/GenBank/DDBJ databases">
        <authorList>
            <person name="de Groot N.N."/>
        </authorList>
    </citation>
    <scope>NUCLEOTIDE SEQUENCE [LARGE SCALE GENOMIC DNA]</scope>
    <source>
        <strain evidence="3 4">DSM 8423</strain>
    </source>
</reference>
<evidence type="ECO:0000313" key="3">
    <source>
        <dbReference type="EMBL" id="SEM01544.1"/>
    </source>
</evidence>
<name>A0A1H7UXG8_9BACT</name>
<gene>
    <name evidence="3" type="ORF">SAMN04489760_102168</name>
</gene>
<dbReference type="Pfam" id="PF13660">
    <property type="entry name" value="DUF4147"/>
    <property type="match status" value="1"/>
</dbReference>
<dbReference type="PANTHER" id="PTHR12227">
    <property type="entry name" value="GLYCERATE KINASE"/>
    <property type="match status" value="1"/>
</dbReference>
<evidence type="ECO:0000259" key="2">
    <source>
        <dbReference type="Pfam" id="PF13660"/>
    </source>
</evidence>
<keyword evidence="4" id="KW-1185">Reference proteome</keyword>
<proteinExistence type="predicted"/>
<feature type="domain" description="MOFRL-associated" evidence="2">
    <location>
        <begin position="8"/>
        <end position="241"/>
    </location>
</feature>
<evidence type="ECO:0000259" key="1">
    <source>
        <dbReference type="Pfam" id="PF05161"/>
    </source>
</evidence>
<evidence type="ECO:0000313" key="4">
    <source>
        <dbReference type="Proteomes" id="UP000198744"/>
    </source>
</evidence>
<dbReference type="InterPro" id="IPR039760">
    <property type="entry name" value="MOFRL_protein"/>
</dbReference>
<dbReference type="SUPFAM" id="SSF82544">
    <property type="entry name" value="GckA/TtuD-like"/>
    <property type="match status" value="1"/>
</dbReference>
<dbReference type="InterPro" id="IPR037035">
    <property type="entry name" value="GK-like_C_sf"/>
</dbReference>
<dbReference type="Proteomes" id="UP000198744">
    <property type="component" value="Unassembled WGS sequence"/>
</dbReference>
<protein>
    <submittedName>
        <fullName evidence="3">Glycerate 2-kinase</fullName>
    </submittedName>
</protein>
<dbReference type="GO" id="GO:0005737">
    <property type="term" value="C:cytoplasm"/>
    <property type="evidence" value="ECO:0007669"/>
    <property type="project" value="TreeGrafter"/>
</dbReference>
<dbReference type="EMBL" id="FOBS01000002">
    <property type="protein sequence ID" value="SEM01544.1"/>
    <property type="molecule type" value="Genomic_DNA"/>
</dbReference>
<feature type="domain" description="MOFRL" evidence="1">
    <location>
        <begin position="322"/>
        <end position="427"/>
    </location>
</feature>
<dbReference type="OrthoDB" id="9766552at2"/>
<keyword evidence="3" id="KW-0418">Kinase</keyword>
<dbReference type="InterPro" id="IPR007835">
    <property type="entry name" value="MOFRL"/>
</dbReference>
<dbReference type="AlphaFoldDB" id="A0A1H7UXG8"/>
<dbReference type="Pfam" id="PF05161">
    <property type="entry name" value="MOFRL"/>
    <property type="match status" value="1"/>
</dbReference>
<dbReference type="InterPro" id="IPR025286">
    <property type="entry name" value="MOFRL_assoc_dom"/>
</dbReference>
<accession>A0A1H7UXG8</accession>
<dbReference type="PANTHER" id="PTHR12227:SF0">
    <property type="entry name" value="GLYCERATE KINASE"/>
    <property type="match status" value="1"/>
</dbReference>
<dbReference type="InterPro" id="IPR038614">
    <property type="entry name" value="GK_N_sf"/>
</dbReference>
<keyword evidence="3" id="KW-0808">Transferase</keyword>
<dbReference type="RefSeq" id="WP_093882089.1">
    <property type="nucleotide sequence ID" value="NZ_FOBS01000002.1"/>
</dbReference>
<dbReference type="STRING" id="43775.SAMN04489760_102168"/>